<dbReference type="InterPro" id="IPR000184">
    <property type="entry name" value="Bac_surfAg_D15"/>
</dbReference>
<feature type="domain" description="POTRA" evidence="6">
    <location>
        <begin position="125"/>
        <end position="192"/>
    </location>
</feature>
<comment type="caution">
    <text evidence="7">The sequence shown here is derived from an EMBL/GenBank/DDBJ whole genome shotgun (WGS) entry which is preliminary data.</text>
</comment>
<organism evidence="7 8">
    <name type="scientific">Apatococcus lobatus</name>
    <dbReference type="NCBI Taxonomy" id="904363"/>
    <lineage>
        <taxon>Eukaryota</taxon>
        <taxon>Viridiplantae</taxon>
        <taxon>Chlorophyta</taxon>
        <taxon>core chlorophytes</taxon>
        <taxon>Trebouxiophyceae</taxon>
        <taxon>Chlorellales</taxon>
        <taxon>Chlorellaceae</taxon>
        <taxon>Apatococcus</taxon>
    </lineage>
</organism>
<keyword evidence="8" id="KW-1185">Reference proteome</keyword>
<dbReference type="InterPro" id="IPR010827">
    <property type="entry name" value="BamA/TamA_POTRA"/>
</dbReference>
<dbReference type="AlphaFoldDB" id="A0AAW1S9M6"/>
<evidence type="ECO:0000256" key="3">
    <source>
        <dbReference type="ARBA" id="ARBA00024013"/>
    </source>
</evidence>
<evidence type="ECO:0000313" key="8">
    <source>
        <dbReference type="Proteomes" id="UP001438707"/>
    </source>
</evidence>
<keyword evidence="1" id="KW-0934">Plastid</keyword>
<proteinExistence type="predicted"/>
<keyword evidence="2" id="KW-0472">Membrane</keyword>
<reference evidence="7 8" key="1">
    <citation type="journal article" date="2024" name="Nat. Commun.">
        <title>Phylogenomics reveals the evolutionary origins of lichenization in chlorophyte algae.</title>
        <authorList>
            <person name="Puginier C."/>
            <person name="Libourel C."/>
            <person name="Otte J."/>
            <person name="Skaloud P."/>
            <person name="Haon M."/>
            <person name="Grisel S."/>
            <person name="Petersen M."/>
            <person name="Berrin J.G."/>
            <person name="Delaux P.M."/>
            <person name="Dal Grande F."/>
            <person name="Keller J."/>
        </authorList>
    </citation>
    <scope>NUCLEOTIDE SEQUENCE [LARGE SCALE GENOMIC DNA]</scope>
    <source>
        <strain evidence="7 8">SAG 2145</strain>
    </source>
</reference>
<dbReference type="Gene3D" id="2.40.160.50">
    <property type="entry name" value="membrane protein fhac: a member of the omp85/tpsb transporter family"/>
    <property type="match status" value="1"/>
</dbReference>
<dbReference type="InterPro" id="IPR039910">
    <property type="entry name" value="D15-like"/>
</dbReference>
<feature type="region of interest" description="Disordered" evidence="4">
    <location>
        <begin position="99"/>
        <end position="122"/>
    </location>
</feature>
<feature type="region of interest" description="Disordered" evidence="4">
    <location>
        <begin position="439"/>
        <end position="466"/>
    </location>
</feature>
<dbReference type="PANTHER" id="PTHR12815:SF32">
    <property type="entry name" value="OUTER ENVELOPE PROTEIN 80, CHLOROPLASTIC"/>
    <property type="match status" value="1"/>
</dbReference>
<keyword evidence="1" id="KW-1002">Plastid outer membrane</keyword>
<evidence type="ECO:0000256" key="1">
    <source>
        <dbReference type="ARBA" id="ARBA00022805"/>
    </source>
</evidence>
<feature type="domain" description="Bacterial surface antigen (D15)" evidence="5">
    <location>
        <begin position="387"/>
        <end position="704"/>
    </location>
</feature>
<dbReference type="Pfam" id="PF01103">
    <property type="entry name" value="Omp85"/>
    <property type="match status" value="1"/>
</dbReference>
<evidence type="ECO:0000313" key="7">
    <source>
        <dbReference type="EMBL" id="KAK9842712.1"/>
    </source>
</evidence>
<evidence type="ECO:0000259" key="6">
    <source>
        <dbReference type="Pfam" id="PF07244"/>
    </source>
</evidence>
<dbReference type="PANTHER" id="PTHR12815">
    <property type="entry name" value="SORTING AND ASSEMBLY MACHINERY SAMM50 PROTEIN FAMILY MEMBER"/>
    <property type="match status" value="1"/>
</dbReference>
<evidence type="ECO:0000256" key="2">
    <source>
        <dbReference type="ARBA" id="ARBA00023136"/>
    </source>
</evidence>
<evidence type="ECO:0000259" key="5">
    <source>
        <dbReference type="Pfam" id="PF01103"/>
    </source>
</evidence>
<gene>
    <name evidence="7" type="ORF">WJX74_001075</name>
</gene>
<dbReference type="EMBL" id="JALJOS010000002">
    <property type="protein sequence ID" value="KAK9842712.1"/>
    <property type="molecule type" value="Genomic_DNA"/>
</dbReference>
<dbReference type="GO" id="GO:0009707">
    <property type="term" value="C:chloroplast outer membrane"/>
    <property type="evidence" value="ECO:0007669"/>
    <property type="project" value="UniProtKB-SubCell"/>
</dbReference>
<protein>
    <submittedName>
        <fullName evidence="7">Uncharacterized protein</fullName>
    </submittedName>
</protein>
<comment type="subcellular location">
    <subcellularLocation>
        <location evidence="3">Plastid</location>
        <location evidence="3">Chloroplast outer membrane</location>
    </subcellularLocation>
</comment>
<dbReference type="Gene3D" id="3.10.20.310">
    <property type="entry name" value="membrane protein fhac"/>
    <property type="match status" value="3"/>
</dbReference>
<evidence type="ECO:0000256" key="4">
    <source>
        <dbReference type="SAM" id="MobiDB-lite"/>
    </source>
</evidence>
<accession>A0AAW1S9M6</accession>
<dbReference type="Pfam" id="PF07244">
    <property type="entry name" value="POTRA"/>
    <property type="match status" value="1"/>
</dbReference>
<dbReference type="Proteomes" id="UP001438707">
    <property type="component" value="Unassembled WGS sequence"/>
</dbReference>
<sequence>MSNPHIPRGHHESLLLLKGLQSVAEFGPSRPAEAALQLRRQAGQLQQRLHRQTNRIAAGLGEGASTKQPFPAFCSASLSSNSKRKRKRWASHPLAELSEWSDSKHAHSSDNLPPPSPENDRHLLSEVNIKGVEGELLQVVQKSLGLKPNFAYTTKDVEREVQRVFHTGFFETVEPEATDTRDGIALVLKVTPNPVLKGIVASGADVLPARVLQQAFEGQQGRTLNSTAMTQAIGKIDEWYQDRGIFGQVTNVGMENGIAEVKLAEMVTGDVNLRYLHRETREVLDEGNTRPEIILQQLCTRKGQVYSTRQAKADIDAVYSMGLFEDVHILPQPAENSTVDHPRADVILNVVERKTAGLSAGGGISATAHAEGALPGFIGSCSYSQRNLFGSNQKLAASVEVGQVDSLYRISHTDPWVKGDPFRTSRAISIQNTRTSGLAIHGKAQDDGIQSGREGEEESEVTSSEGNVITSRQMAGVEWGRPLAIGWSGHMGVNYQRAKCINERGKTLLKDMYDQPLTFSRGPADTMMLALLRAVYSGRGDSQMVVSMEQALPLQRSWLNFNRLRVRADRTISLAPRLKLLASAKGGMIIGDMPPYEAFPIGGTNSVRGYSEGGTGTGRNYVAGTAELHVPLVSPVEGTLFFDYGSDLDSGASIIGDPAGVRGKPGSGYGYGAGVRIDSPIGPLRLEYGLNDVGARRFHFGIGSHG</sequence>
<name>A0AAW1S9M6_9CHLO</name>